<dbReference type="Gene3D" id="3.20.20.450">
    <property type="entry name" value="EAL domain"/>
    <property type="match status" value="1"/>
</dbReference>
<dbReference type="SMART" id="SM00304">
    <property type="entry name" value="HAMP"/>
    <property type="match status" value="1"/>
</dbReference>
<evidence type="ECO:0000313" key="9">
    <source>
        <dbReference type="Proteomes" id="UP000521922"/>
    </source>
</evidence>
<protein>
    <submittedName>
        <fullName evidence="8">Diguanylate cyclase (GGDEF)-like protein</fullName>
    </submittedName>
</protein>
<dbReference type="GO" id="GO:0007165">
    <property type="term" value="P:signal transduction"/>
    <property type="evidence" value="ECO:0007669"/>
    <property type="project" value="InterPro"/>
</dbReference>
<dbReference type="SMART" id="SM00052">
    <property type="entry name" value="EAL"/>
    <property type="match status" value="1"/>
</dbReference>
<feature type="transmembrane region" description="Helical" evidence="4">
    <location>
        <begin position="352"/>
        <end position="371"/>
    </location>
</feature>
<dbReference type="Pfam" id="PF00563">
    <property type="entry name" value="EAL"/>
    <property type="match status" value="1"/>
</dbReference>
<dbReference type="EMBL" id="JACCBB010000001">
    <property type="protein sequence ID" value="NYD23376.1"/>
    <property type="molecule type" value="Genomic_DNA"/>
</dbReference>
<gene>
    <name evidence="8" type="ORF">BJ968_002916</name>
</gene>
<dbReference type="CDD" id="cd01949">
    <property type="entry name" value="GGDEF"/>
    <property type="match status" value="1"/>
</dbReference>
<dbReference type="InterPro" id="IPR000160">
    <property type="entry name" value="GGDEF_dom"/>
</dbReference>
<dbReference type="PROSITE" id="PS50885">
    <property type="entry name" value="HAMP"/>
    <property type="match status" value="1"/>
</dbReference>
<dbReference type="GO" id="GO:0016020">
    <property type="term" value="C:membrane"/>
    <property type="evidence" value="ECO:0007669"/>
    <property type="project" value="InterPro"/>
</dbReference>
<evidence type="ECO:0000259" key="5">
    <source>
        <dbReference type="PROSITE" id="PS50883"/>
    </source>
</evidence>
<dbReference type="InterPro" id="IPR043128">
    <property type="entry name" value="Rev_trsase/Diguanyl_cyclase"/>
</dbReference>
<keyword evidence="1 4" id="KW-0812">Transmembrane</keyword>
<dbReference type="InterPro" id="IPR001633">
    <property type="entry name" value="EAL_dom"/>
</dbReference>
<organism evidence="8 9">
    <name type="scientific">Kineococcus aurantiacus</name>
    <dbReference type="NCBI Taxonomy" id="37633"/>
    <lineage>
        <taxon>Bacteria</taxon>
        <taxon>Bacillati</taxon>
        <taxon>Actinomycetota</taxon>
        <taxon>Actinomycetes</taxon>
        <taxon>Kineosporiales</taxon>
        <taxon>Kineosporiaceae</taxon>
        <taxon>Kineococcus</taxon>
    </lineage>
</organism>
<sequence>MQPTRPAHPGRPPRPTPGDRATGRARRTRRAPSLQRSLLALVLVPVVGLTGAVALAVGASREISHAADAAATQVRAAALLDTVRGSIAQEVVPVLSQAVLADPATAAASGLDAADLTGIAALAGPAVAQQLRTVQAATDAAVDASAGSAAEAEAAAAATRVARLRATAAAGGDDVSAVFDRYGDLVADLAGQVEAHLDAARDESLDGPGARAVHDLDRAQAAATHASLEVPLFLGSLSVPADERARARSSFLRAWGGYRAADADLTAHASASTVRTWRAATGGEAAVRVDALLDTAATDPSAATLSLPQFLALTTAGTSRDTALRAAVDTIGARAVAATDLPAQRAAAELRVLLVIALVLVVVTAVVMARVHRFIARPLQRLAQQAAAVRDGELQDDLLDEVGSGPREVRTVAQGLAATVSSLRRVQAQAQAVADGDLDAEVVQEPLAGSLGAVVHASITQMISAIHERERLQVSLAHQASHDALTELPNRAEASVLIERAVHRARRSEQPVGLLFVDLDHFKQVNDTLGHAAGDEVLRVVSARMEETVRGGDSVCRLGGDEFVVLVEPAEDHHQLVELGRRLITAVSAPVRVGDRVARVGASVGVAVSTTGPDGAGSTAERLLQDADAAAYRAKAAGRGVVEVFDEELRHELAVQATTEEALRRALLEGELVLHYQPVLDLVTGRTASVEALVRWDRPGHGLVPPDAFIPAAERSDLICDLGRWALAAALEQLTQWDEGEEFAGLGMAVNISGRHLASRHLLDDVTDALSASGVEPGRLTLEITETVLVDEPSALDQLRALRELGVRIAIDDFGTGYTSIGQLPRLPVDVLKIDRSFVASPGAGHADLVRLVISAAHSFDLGVVAEGIEENDQLHRLVADSCDSGQGFLFARPSAPADLALPRARATTGD</sequence>
<keyword evidence="9" id="KW-1185">Reference proteome</keyword>
<feature type="transmembrane region" description="Helical" evidence="4">
    <location>
        <begin position="38"/>
        <end position="59"/>
    </location>
</feature>
<evidence type="ECO:0000256" key="4">
    <source>
        <dbReference type="SAM" id="Phobius"/>
    </source>
</evidence>
<dbReference type="PROSITE" id="PS50887">
    <property type="entry name" value="GGDEF"/>
    <property type="match status" value="1"/>
</dbReference>
<feature type="region of interest" description="Disordered" evidence="3">
    <location>
        <begin position="1"/>
        <end position="32"/>
    </location>
</feature>
<keyword evidence="2 4" id="KW-1133">Transmembrane helix</keyword>
<dbReference type="SUPFAM" id="SSF141868">
    <property type="entry name" value="EAL domain-like"/>
    <property type="match status" value="1"/>
</dbReference>
<proteinExistence type="predicted"/>
<reference evidence="8 9" key="1">
    <citation type="submission" date="2020-07" db="EMBL/GenBank/DDBJ databases">
        <title>Sequencing the genomes of 1000 actinobacteria strains.</title>
        <authorList>
            <person name="Klenk H.-P."/>
        </authorList>
    </citation>
    <scope>NUCLEOTIDE SEQUENCE [LARGE SCALE GENOMIC DNA]</scope>
    <source>
        <strain evidence="8 9">DSM 7487</strain>
    </source>
</reference>
<dbReference type="InterPro" id="IPR035919">
    <property type="entry name" value="EAL_sf"/>
</dbReference>
<dbReference type="NCBIfam" id="TIGR00254">
    <property type="entry name" value="GGDEF"/>
    <property type="match status" value="1"/>
</dbReference>
<evidence type="ECO:0000259" key="7">
    <source>
        <dbReference type="PROSITE" id="PS50887"/>
    </source>
</evidence>
<dbReference type="CDD" id="cd01948">
    <property type="entry name" value="EAL"/>
    <property type="match status" value="1"/>
</dbReference>
<dbReference type="RefSeq" id="WP_343078046.1">
    <property type="nucleotide sequence ID" value="NZ_BAAAGN010000010.1"/>
</dbReference>
<evidence type="ECO:0000259" key="6">
    <source>
        <dbReference type="PROSITE" id="PS50885"/>
    </source>
</evidence>
<dbReference type="PANTHER" id="PTHR44757">
    <property type="entry name" value="DIGUANYLATE CYCLASE DGCP"/>
    <property type="match status" value="1"/>
</dbReference>
<evidence type="ECO:0000256" key="2">
    <source>
        <dbReference type="ARBA" id="ARBA00022989"/>
    </source>
</evidence>
<dbReference type="SMART" id="SM00267">
    <property type="entry name" value="GGDEF"/>
    <property type="match status" value="1"/>
</dbReference>
<dbReference type="AlphaFoldDB" id="A0A7Y9J1P7"/>
<accession>A0A7Y9J1P7</accession>
<dbReference type="Proteomes" id="UP000521922">
    <property type="component" value="Unassembled WGS sequence"/>
</dbReference>
<dbReference type="PANTHER" id="PTHR44757:SF2">
    <property type="entry name" value="BIOFILM ARCHITECTURE MAINTENANCE PROTEIN MBAA"/>
    <property type="match status" value="1"/>
</dbReference>
<evidence type="ECO:0000256" key="1">
    <source>
        <dbReference type="ARBA" id="ARBA00022692"/>
    </source>
</evidence>
<keyword evidence="4" id="KW-0472">Membrane</keyword>
<feature type="domain" description="EAL" evidence="5">
    <location>
        <begin position="656"/>
        <end position="908"/>
    </location>
</feature>
<dbReference type="SUPFAM" id="SSF55073">
    <property type="entry name" value="Nucleotide cyclase"/>
    <property type="match status" value="1"/>
</dbReference>
<feature type="domain" description="GGDEF" evidence="7">
    <location>
        <begin position="510"/>
        <end position="647"/>
    </location>
</feature>
<dbReference type="InterPro" id="IPR003660">
    <property type="entry name" value="HAMP_dom"/>
</dbReference>
<evidence type="ECO:0000313" key="8">
    <source>
        <dbReference type="EMBL" id="NYD23376.1"/>
    </source>
</evidence>
<evidence type="ECO:0000256" key="3">
    <source>
        <dbReference type="SAM" id="MobiDB-lite"/>
    </source>
</evidence>
<dbReference type="InterPro" id="IPR029787">
    <property type="entry name" value="Nucleotide_cyclase"/>
</dbReference>
<dbReference type="PROSITE" id="PS50883">
    <property type="entry name" value="EAL"/>
    <property type="match status" value="1"/>
</dbReference>
<dbReference type="Pfam" id="PF00990">
    <property type="entry name" value="GGDEF"/>
    <property type="match status" value="1"/>
</dbReference>
<dbReference type="Pfam" id="PF00672">
    <property type="entry name" value="HAMP"/>
    <property type="match status" value="1"/>
</dbReference>
<dbReference type="Gene3D" id="3.30.70.270">
    <property type="match status" value="1"/>
</dbReference>
<dbReference type="FunFam" id="3.30.70.270:FF:000001">
    <property type="entry name" value="Diguanylate cyclase domain protein"/>
    <property type="match status" value="1"/>
</dbReference>
<dbReference type="InterPro" id="IPR052155">
    <property type="entry name" value="Biofilm_reg_signaling"/>
</dbReference>
<feature type="domain" description="HAMP" evidence="6">
    <location>
        <begin position="373"/>
        <end position="428"/>
    </location>
</feature>
<name>A0A7Y9J1P7_9ACTN</name>
<dbReference type="Gene3D" id="6.10.340.10">
    <property type="match status" value="1"/>
</dbReference>
<comment type="caution">
    <text evidence="8">The sequence shown here is derived from an EMBL/GenBank/DDBJ whole genome shotgun (WGS) entry which is preliminary data.</text>
</comment>